<comment type="similarity">
    <text evidence="1 5">Belongs to the peptidase S8 family.</text>
</comment>
<dbReference type="Proteomes" id="UP000249890">
    <property type="component" value="Chromosome"/>
</dbReference>
<gene>
    <name evidence="7" type="ORF">B9T62_34215</name>
</gene>
<evidence type="ECO:0000256" key="3">
    <source>
        <dbReference type="ARBA" id="ARBA00022801"/>
    </source>
</evidence>
<evidence type="ECO:0000256" key="4">
    <source>
        <dbReference type="ARBA" id="ARBA00022825"/>
    </source>
</evidence>
<keyword evidence="2 5" id="KW-0645">Protease</keyword>
<dbReference type="PROSITE" id="PS51892">
    <property type="entry name" value="SUBTILASE"/>
    <property type="match status" value="1"/>
</dbReference>
<dbReference type="GO" id="GO:0006508">
    <property type="term" value="P:proteolysis"/>
    <property type="evidence" value="ECO:0007669"/>
    <property type="project" value="UniProtKB-KW"/>
</dbReference>
<evidence type="ECO:0000256" key="5">
    <source>
        <dbReference type="PROSITE-ProRule" id="PRU01240"/>
    </source>
</evidence>
<name>A0A2Z2KHH7_9BACL</name>
<dbReference type="InterPro" id="IPR000209">
    <property type="entry name" value="Peptidase_S8/S53_dom"/>
</dbReference>
<evidence type="ECO:0000313" key="8">
    <source>
        <dbReference type="Proteomes" id="UP000249890"/>
    </source>
</evidence>
<dbReference type="AlphaFoldDB" id="A0A2Z2KHH7"/>
<dbReference type="InterPro" id="IPR050131">
    <property type="entry name" value="Peptidase_S8_subtilisin-like"/>
</dbReference>
<evidence type="ECO:0000313" key="7">
    <source>
        <dbReference type="EMBL" id="ASA25347.1"/>
    </source>
</evidence>
<reference evidence="7 8" key="1">
    <citation type="submission" date="2017-06" db="EMBL/GenBank/DDBJ databases">
        <title>Complete genome sequence of Paenibacillus donghaensis KCTC 13049T isolated from East Sea sediment, South Korea.</title>
        <authorList>
            <person name="Jung B.K."/>
            <person name="Hong S.-J."/>
            <person name="Shin J.-H."/>
        </authorList>
    </citation>
    <scope>NUCLEOTIDE SEQUENCE [LARGE SCALE GENOMIC DNA]</scope>
    <source>
        <strain evidence="7 8">KCTC 13049</strain>
    </source>
</reference>
<keyword evidence="8" id="KW-1185">Reference proteome</keyword>
<evidence type="ECO:0000256" key="2">
    <source>
        <dbReference type="ARBA" id="ARBA00022670"/>
    </source>
</evidence>
<keyword evidence="3 5" id="KW-0378">Hydrolase</keyword>
<evidence type="ECO:0000256" key="1">
    <source>
        <dbReference type="ARBA" id="ARBA00011073"/>
    </source>
</evidence>
<dbReference type="SUPFAM" id="SSF52743">
    <property type="entry name" value="Subtilisin-like"/>
    <property type="match status" value="1"/>
</dbReference>
<feature type="active site" description="Charge relay system" evidence="5">
    <location>
        <position position="190"/>
    </location>
</feature>
<dbReference type="PANTHER" id="PTHR43806:SF11">
    <property type="entry name" value="CEREVISIN-RELATED"/>
    <property type="match status" value="1"/>
</dbReference>
<accession>A0A2Z2KHH7</accession>
<dbReference type="KEGG" id="pdh:B9T62_34215"/>
<dbReference type="PANTHER" id="PTHR43806">
    <property type="entry name" value="PEPTIDASE S8"/>
    <property type="match status" value="1"/>
</dbReference>
<dbReference type="GO" id="GO:0004252">
    <property type="term" value="F:serine-type endopeptidase activity"/>
    <property type="evidence" value="ECO:0007669"/>
    <property type="project" value="UniProtKB-UniRule"/>
</dbReference>
<dbReference type="EMBL" id="CP021780">
    <property type="protein sequence ID" value="ASA25347.1"/>
    <property type="molecule type" value="Genomic_DNA"/>
</dbReference>
<organism evidence="7 8">
    <name type="scientific">Paenibacillus donghaensis</name>
    <dbReference type="NCBI Taxonomy" id="414771"/>
    <lineage>
        <taxon>Bacteria</taxon>
        <taxon>Bacillati</taxon>
        <taxon>Bacillota</taxon>
        <taxon>Bacilli</taxon>
        <taxon>Bacillales</taxon>
        <taxon>Paenibacillaceae</taxon>
        <taxon>Paenibacillus</taxon>
    </lineage>
</organism>
<dbReference type="RefSeq" id="WP_087919312.1">
    <property type="nucleotide sequence ID" value="NZ_CP021780.1"/>
</dbReference>
<dbReference type="Pfam" id="PF00082">
    <property type="entry name" value="Peptidase_S8"/>
    <property type="match status" value="1"/>
</dbReference>
<dbReference type="InterPro" id="IPR036852">
    <property type="entry name" value="Peptidase_S8/S53_dom_sf"/>
</dbReference>
<protein>
    <recommendedName>
        <fullName evidence="6">Peptidase S8/S53 domain-containing protein</fullName>
    </recommendedName>
</protein>
<feature type="active site" description="Charge relay system" evidence="5">
    <location>
        <position position="47"/>
    </location>
</feature>
<dbReference type="Gene3D" id="3.40.50.200">
    <property type="entry name" value="Peptidase S8/S53 domain"/>
    <property type="match status" value="1"/>
</dbReference>
<proteinExistence type="inferred from homology"/>
<feature type="active site" description="Charge relay system" evidence="5">
    <location>
        <position position="10"/>
    </location>
</feature>
<keyword evidence="4 5" id="KW-0720">Serine protease</keyword>
<feature type="domain" description="Peptidase S8/S53" evidence="6">
    <location>
        <begin position="5"/>
        <end position="226"/>
    </location>
</feature>
<sequence>MKILSVAIIDDGISGDIFDNKLAHNIEINKFCEIILCKKENQVVNTHGTICAAILCKYTNSVCISSVKILENGRGDVEQLCTSLEWCEDNDIDVINISLGSCNFLDYYKLRNIINRLARKNILIVCSAHNNNLLTYPASFSNVIGVKCDSNGLLKEGECIENHDLCAGVDLIAFAKHEIKGFKIQKNFNSFATPLVTARASDILYQRRNLSVEEIKNKLRYQSHQLKHPHLNSYRIPDWINKAFIFVVDSLSVYSTFFYFDVIGELYINHEALVSYVENVLISDISQEIDTLIIFSKLQIEINLFNSINQLCGKHNTNVVYIDILGNKESKSIVEKNIKVWDKSVIYRIIDMEVINKENISVPQVLISFSNNYEMYEILCLMKNFFSQSMYNAFVACDQAVAFLYDLEYVPVNMKKIKETVSYLGKMIVEKNSDIFIFGLIAEKEFILNKLRTQLNTDVFIKVEKYYDSRVKISVNKNKTKDRIFLIDSITAENVYGIFEFLVETLK</sequence>
<evidence type="ECO:0000259" key="6">
    <source>
        <dbReference type="Pfam" id="PF00082"/>
    </source>
</evidence>